<dbReference type="EMBL" id="CP158165">
    <property type="protein sequence ID" value="XBV22715.1"/>
    <property type="molecule type" value="Genomic_DNA"/>
</dbReference>
<feature type="compositionally biased region" description="Gly residues" evidence="1">
    <location>
        <begin position="67"/>
        <end position="76"/>
    </location>
</feature>
<evidence type="ECO:0000256" key="2">
    <source>
        <dbReference type="SAM" id="SignalP"/>
    </source>
</evidence>
<keyword evidence="2" id="KW-0732">Signal</keyword>
<reference evidence="3" key="1">
    <citation type="submission" date="2024-06" db="EMBL/GenBank/DDBJ databases">
        <title>Kribbella sp. strain HUAS MG21 genome sequences.</title>
        <authorList>
            <person name="Mo P."/>
        </authorList>
    </citation>
    <scope>NUCLEOTIDE SEQUENCE</scope>
    <source>
        <strain evidence="3">HUAS MG21</strain>
    </source>
</reference>
<dbReference type="RefSeq" id="WP_350275554.1">
    <property type="nucleotide sequence ID" value="NZ_CP158165.1"/>
</dbReference>
<feature type="region of interest" description="Disordered" evidence="1">
    <location>
        <begin position="30"/>
        <end position="92"/>
    </location>
</feature>
<protein>
    <submittedName>
        <fullName evidence="3">Uncharacterized protein</fullName>
    </submittedName>
</protein>
<proteinExistence type="predicted"/>
<name>A0AAU7T7S5_9ACTN</name>
<organism evidence="3">
    <name type="scientific">Kribbella sp. HUAS MG21</name>
    <dbReference type="NCBI Taxonomy" id="3160966"/>
    <lineage>
        <taxon>Bacteria</taxon>
        <taxon>Bacillati</taxon>
        <taxon>Actinomycetota</taxon>
        <taxon>Actinomycetes</taxon>
        <taxon>Propionibacteriales</taxon>
        <taxon>Kribbellaceae</taxon>
        <taxon>Kribbella</taxon>
    </lineage>
</organism>
<dbReference type="AlphaFoldDB" id="A0AAU7T7S5"/>
<accession>A0AAU7T7S5</accession>
<feature type="signal peptide" evidence="2">
    <location>
        <begin position="1"/>
        <end position="27"/>
    </location>
</feature>
<feature type="chain" id="PRO_5043683612" evidence="2">
    <location>
        <begin position="28"/>
        <end position="92"/>
    </location>
</feature>
<evidence type="ECO:0000313" key="3">
    <source>
        <dbReference type="EMBL" id="XBV22715.1"/>
    </source>
</evidence>
<evidence type="ECO:0000256" key="1">
    <source>
        <dbReference type="SAM" id="MobiDB-lite"/>
    </source>
</evidence>
<sequence>MNIPGKRLVLGGVVAVAALGIGGVAYAAGSDPAPQQGYVTVEDGATTPSPSQQGGGREDCPEKNGSGSQGSQGQGSQGQSEQPSEQNPAGNA</sequence>
<feature type="compositionally biased region" description="Low complexity" evidence="1">
    <location>
        <begin position="77"/>
        <end position="86"/>
    </location>
</feature>
<gene>
    <name evidence="3" type="ORF">ABN611_29645</name>
</gene>